<sequence length="211" mass="22637">MKTAIVVPALCLCAAALPAHGALTDFEHVPGAYDHAPLSQVAQGYGGVNWGADFFLKKSNSWNGGAHALGRLGNWVLASTASENWIMPNIGGNSYSFDFTGGDFASLSQGGTTFTLVGYRSGAQTWSQQIHVGTNPQYFAFNWKNTNGVVIYVNDGDQLILDNLRLSPLATSRMLAPAIPEPETYALMGLGLASLLLRRRLRSPAFPHPAR</sequence>
<comment type="caution">
    <text evidence="3">The sequence shown here is derived from an EMBL/GenBank/DDBJ whole genome shotgun (WGS) entry which is preliminary data.</text>
</comment>
<feature type="signal peptide" evidence="1">
    <location>
        <begin position="1"/>
        <end position="21"/>
    </location>
</feature>
<proteinExistence type="predicted"/>
<keyword evidence="1" id="KW-0732">Signal</keyword>
<evidence type="ECO:0000259" key="2">
    <source>
        <dbReference type="Pfam" id="PF07589"/>
    </source>
</evidence>
<keyword evidence="4" id="KW-1185">Reference proteome</keyword>
<dbReference type="Proteomes" id="UP000645257">
    <property type="component" value="Unassembled WGS sequence"/>
</dbReference>
<name>A0A918NX98_9NEIS</name>
<dbReference type="RefSeq" id="WP_189530406.1">
    <property type="nucleotide sequence ID" value="NZ_BMYX01000001.1"/>
</dbReference>
<reference evidence="3" key="1">
    <citation type="journal article" date="2014" name="Int. J. Syst. Evol. Microbiol.">
        <title>Complete genome sequence of Corynebacterium casei LMG S-19264T (=DSM 44701T), isolated from a smear-ripened cheese.</title>
        <authorList>
            <consortium name="US DOE Joint Genome Institute (JGI-PGF)"/>
            <person name="Walter F."/>
            <person name="Albersmeier A."/>
            <person name="Kalinowski J."/>
            <person name="Ruckert C."/>
        </authorList>
    </citation>
    <scope>NUCLEOTIDE SEQUENCE</scope>
    <source>
        <strain evidence="3">KCTC 32182</strain>
    </source>
</reference>
<evidence type="ECO:0000256" key="1">
    <source>
        <dbReference type="SAM" id="SignalP"/>
    </source>
</evidence>
<evidence type="ECO:0000313" key="3">
    <source>
        <dbReference type="EMBL" id="GGY04014.1"/>
    </source>
</evidence>
<feature type="domain" description="Ice-binding protein C-terminal" evidence="2">
    <location>
        <begin position="178"/>
        <end position="200"/>
    </location>
</feature>
<dbReference type="AlphaFoldDB" id="A0A918NX98"/>
<dbReference type="EMBL" id="BMYX01000001">
    <property type="protein sequence ID" value="GGY04014.1"/>
    <property type="molecule type" value="Genomic_DNA"/>
</dbReference>
<protein>
    <recommendedName>
        <fullName evidence="2">Ice-binding protein C-terminal domain-containing protein</fullName>
    </recommendedName>
</protein>
<reference evidence="3" key="2">
    <citation type="submission" date="2020-09" db="EMBL/GenBank/DDBJ databases">
        <authorList>
            <person name="Sun Q."/>
            <person name="Kim S."/>
        </authorList>
    </citation>
    <scope>NUCLEOTIDE SEQUENCE</scope>
    <source>
        <strain evidence="3">KCTC 32182</strain>
    </source>
</reference>
<dbReference type="Pfam" id="PF07589">
    <property type="entry name" value="PEP-CTERM"/>
    <property type="match status" value="1"/>
</dbReference>
<evidence type="ECO:0000313" key="4">
    <source>
        <dbReference type="Proteomes" id="UP000645257"/>
    </source>
</evidence>
<gene>
    <name evidence="3" type="ORF">GCM10011289_03000</name>
</gene>
<feature type="chain" id="PRO_5038103851" description="Ice-binding protein C-terminal domain-containing protein" evidence="1">
    <location>
        <begin position="22"/>
        <end position="211"/>
    </location>
</feature>
<dbReference type="InterPro" id="IPR013424">
    <property type="entry name" value="Ice-binding_C"/>
</dbReference>
<accession>A0A918NX98</accession>
<organism evidence="3 4">
    <name type="scientific">Paludibacterium paludis</name>
    <dbReference type="NCBI Taxonomy" id="1225769"/>
    <lineage>
        <taxon>Bacteria</taxon>
        <taxon>Pseudomonadati</taxon>
        <taxon>Pseudomonadota</taxon>
        <taxon>Betaproteobacteria</taxon>
        <taxon>Neisseriales</taxon>
        <taxon>Chromobacteriaceae</taxon>
        <taxon>Paludibacterium</taxon>
    </lineage>
</organism>
<dbReference type="NCBIfam" id="TIGR02595">
    <property type="entry name" value="PEP_CTERM"/>
    <property type="match status" value="1"/>
</dbReference>